<dbReference type="AlphaFoldDB" id="A0A243BBB3"/>
<sequence length="149" mass="17444">MSVIVRPVEQSDKQALTSLMYEYIVDFYKRPRPSMEKVHKLIDVLLERNNGLQFFAEKNCEPVGFATLYFTFSTTEADRVTVMYDLYVVKEFRGTGVAQELFKACENYTKDNGYAHMSWMTATDNYRAQRFYEKMGGTRGDWLNYSIKS</sequence>
<dbReference type="GO" id="GO:0008080">
    <property type="term" value="F:N-acetyltransferase activity"/>
    <property type="evidence" value="ECO:0007669"/>
    <property type="project" value="TreeGrafter"/>
</dbReference>
<keyword evidence="2" id="KW-0012">Acyltransferase</keyword>
<reference evidence="4 5" key="1">
    <citation type="submission" date="2016-10" db="EMBL/GenBank/DDBJ databases">
        <title>Comparative genomics of Bacillus thuringiensis reveals a path to pathogens against multiple invertebrate hosts.</title>
        <authorList>
            <person name="Zheng J."/>
            <person name="Gao Q."/>
            <person name="Liu H."/>
            <person name="Peng D."/>
            <person name="Ruan L."/>
            <person name="Sun M."/>
        </authorList>
    </citation>
    <scope>NUCLEOTIDE SEQUENCE [LARGE SCALE GENOMIC DNA]</scope>
    <source>
        <strain evidence="4">BGSC 4BX1</strain>
    </source>
</reference>
<proteinExistence type="predicted"/>
<comment type="caution">
    <text evidence="4">The sequence shown here is derived from an EMBL/GenBank/DDBJ whole genome shotgun (WGS) entry which is preliminary data.</text>
</comment>
<evidence type="ECO:0000256" key="2">
    <source>
        <dbReference type="ARBA" id="ARBA00023315"/>
    </source>
</evidence>
<dbReference type="InterPro" id="IPR000182">
    <property type="entry name" value="GNAT_dom"/>
</dbReference>
<keyword evidence="1 4" id="KW-0808">Transferase</keyword>
<feature type="domain" description="N-acetyltransferase" evidence="3">
    <location>
        <begin position="3"/>
        <end position="149"/>
    </location>
</feature>
<accession>A0A243BBB3</accession>
<dbReference type="CDD" id="cd04301">
    <property type="entry name" value="NAT_SF"/>
    <property type="match status" value="1"/>
</dbReference>
<dbReference type="Gene3D" id="3.40.630.30">
    <property type="match status" value="1"/>
</dbReference>
<dbReference type="SUPFAM" id="SSF55729">
    <property type="entry name" value="Acyl-CoA N-acyltransferases (Nat)"/>
    <property type="match status" value="1"/>
</dbReference>
<gene>
    <name evidence="4" type="ORF">BK742_17550</name>
</gene>
<dbReference type="Proteomes" id="UP000195089">
    <property type="component" value="Unassembled WGS sequence"/>
</dbReference>
<evidence type="ECO:0000256" key="1">
    <source>
        <dbReference type="ARBA" id="ARBA00022679"/>
    </source>
</evidence>
<protein>
    <submittedName>
        <fullName evidence="4">GNAT family N-acetyltransferase</fullName>
    </submittedName>
</protein>
<dbReference type="InterPro" id="IPR016181">
    <property type="entry name" value="Acyl_CoA_acyltransferase"/>
</dbReference>
<evidence type="ECO:0000313" key="4">
    <source>
        <dbReference type="EMBL" id="OTY42047.1"/>
    </source>
</evidence>
<dbReference type="PANTHER" id="PTHR10545">
    <property type="entry name" value="DIAMINE N-ACETYLTRANSFERASE"/>
    <property type="match status" value="1"/>
</dbReference>
<dbReference type="EMBL" id="NFDL01000066">
    <property type="protein sequence ID" value="OTY42047.1"/>
    <property type="molecule type" value="Genomic_DNA"/>
</dbReference>
<dbReference type="RefSeq" id="WP_088119841.1">
    <property type="nucleotide sequence ID" value="NZ_NFDL01000066.1"/>
</dbReference>
<evidence type="ECO:0000259" key="3">
    <source>
        <dbReference type="PROSITE" id="PS51186"/>
    </source>
</evidence>
<name>A0A243BBB3_BACTU</name>
<dbReference type="InterPro" id="IPR051016">
    <property type="entry name" value="Diverse_Substrate_AcTransf"/>
</dbReference>
<dbReference type="Pfam" id="PF00583">
    <property type="entry name" value="Acetyltransf_1"/>
    <property type="match status" value="1"/>
</dbReference>
<organism evidence="4 5">
    <name type="scientific">Bacillus thuringiensis serovar pingluonsis</name>
    <dbReference type="NCBI Taxonomy" id="180881"/>
    <lineage>
        <taxon>Bacteria</taxon>
        <taxon>Bacillati</taxon>
        <taxon>Bacillota</taxon>
        <taxon>Bacilli</taxon>
        <taxon>Bacillales</taxon>
        <taxon>Bacillaceae</taxon>
        <taxon>Bacillus</taxon>
        <taxon>Bacillus cereus group</taxon>
    </lineage>
</organism>
<dbReference type="PROSITE" id="PS51186">
    <property type="entry name" value="GNAT"/>
    <property type="match status" value="1"/>
</dbReference>
<dbReference type="PANTHER" id="PTHR10545:SF29">
    <property type="entry name" value="GH14572P-RELATED"/>
    <property type="match status" value="1"/>
</dbReference>
<evidence type="ECO:0000313" key="5">
    <source>
        <dbReference type="Proteomes" id="UP000195089"/>
    </source>
</evidence>